<dbReference type="GO" id="GO:0042472">
    <property type="term" value="P:inner ear morphogenesis"/>
    <property type="evidence" value="ECO:0007669"/>
    <property type="project" value="TreeGrafter"/>
</dbReference>
<reference evidence="12" key="1">
    <citation type="submission" date="2020-10" db="EMBL/GenBank/DDBJ databases">
        <title>Chromosome-scale genome assembly of the Allis shad, Alosa alosa.</title>
        <authorList>
            <person name="Margot Z."/>
            <person name="Christophe K."/>
            <person name="Cabau C."/>
            <person name="Louis A."/>
            <person name="Berthelot C."/>
            <person name="Parey E."/>
            <person name="Roest Crollius H."/>
            <person name="Montfort J."/>
            <person name="Robinson-Rechavi M."/>
            <person name="Bucao C."/>
            <person name="Bouchez O."/>
            <person name="Gislard M."/>
            <person name="Lluch J."/>
            <person name="Milhes M."/>
            <person name="Lampietro C."/>
            <person name="Lopez Roques C."/>
            <person name="Donnadieu C."/>
            <person name="Braasch I."/>
            <person name="Desvignes T."/>
            <person name="Postlethwait J."/>
            <person name="Bobe J."/>
            <person name="Guiguen Y."/>
        </authorList>
    </citation>
    <scope>NUCLEOTIDE SEQUENCE</scope>
    <source>
        <strain evidence="12">M-15738</strain>
        <tissue evidence="12">Blood</tissue>
    </source>
</reference>
<sequence>MSRSVGYAVGDSRKFRERWDVWHVAPFHAVHVDCNRLRSRPSPNALKVLRVDASLSKDFAPIDLGAMVEHGGLDIMCLNKYCNSSSSSSTSDGDKNLLKKLRVRLTENYPQKNAEVLSAQYGTQLLLIGVALMFALANSGPSVHEEHLLSFLTTLMILQLLWMLWYIVRKDRQRSLVSEKDVHAGTSWIRGGLSLLALLSLIMDAFRIGYFVGYQSCISAVIVVYPIIHAVHTISQVYFLWFHIKDVINRYKTFERFGVIHAVFTNLLLWCNGVMSESEHFMNNHNRRLSSLGFINHSIVEFEPDCNCTTSACTMFSSGVFYLYPFNIEYHIFVSAMLFVMWKNIGRTIDHHTNRKKPTTRTTGLVLGPIFGLVALASTIGILVVYTIHVEKSLSMRESAIVMFYSYSIAMLAFMCVAGATGLLIYRAEGLPMDTTKNPSRQLDAEVLLGSSVGSWLMSWCSIVAVAAAASGSGPSLRWCNLVHSLLAVLEKYVQNLFIVESLYRKRCEEAGEHVEAGANGGGGTSTGGGVAPEIFSVAASMGPLYDGIINRAYDNQYRCCGALESEPVENGQAYGCGRKPSDVSLPVGPRLKDKPSKKRQILKNIAVFLFMCNISLWILPAFGCRPQYDSGLEQETFGFAFWTTVLNFAIPLNLFYRMHCVASLFEVFRKV</sequence>
<evidence type="ECO:0000256" key="4">
    <source>
        <dbReference type="ARBA" id="ARBA00022475"/>
    </source>
</evidence>
<feature type="transmembrane region" description="Helical" evidence="11">
    <location>
        <begin position="116"/>
        <end position="136"/>
    </location>
</feature>
<evidence type="ECO:0000313" key="13">
    <source>
        <dbReference type="Proteomes" id="UP000823561"/>
    </source>
</evidence>
<evidence type="ECO:0000313" key="12">
    <source>
        <dbReference type="EMBL" id="KAG5264109.1"/>
    </source>
</evidence>
<evidence type="ECO:0000256" key="11">
    <source>
        <dbReference type="SAM" id="Phobius"/>
    </source>
</evidence>
<evidence type="ECO:0000256" key="9">
    <source>
        <dbReference type="ARBA" id="ARBA00023136"/>
    </source>
</evidence>
<dbReference type="Proteomes" id="UP000823561">
    <property type="component" value="Chromosome 21"/>
</dbReference>
<comment type="similarity">
    <text evidence="2">Belongs to the otopetrin family.</text>
</comment>
<keyword evidence="7 11" id="KW-1133">Transmembrane helix</keyword>
<accession>A0AAV6FMK0</accession>
<gene>
    <name evidence="12" type="ORF">AALO_G00272230</name>
</gene>
<dbReference type="AlphaFoldDB" id="A0AAV6FMK0"/>
<keyword evidence="9 11" id="KW-0472">Membrane</keyword>
<comment type="subcellular location">
    <subcellularLocation>
        <location evidence="1">Cell membrane</location>
        <topology evidence="1">Multi-pass membrane protein</topology>
    </subcellularLocation>
</comment>
<dbReference type="GO" id="GO:0005886">
    <property type="term" value="C:plasma membrane"/>
    <property type="evidence" value="ECO:0007669"/>
    <property type="project" value="UniProtKB-SubCell"/>
</dbReference>
<dbReference type="GO" id="GO:0015252">
    <property type="term" value="F:proton channel activity"/>
    <property type="evidence" value="ECO:0007669"/>
    <property type="project" value="InterPro"/>
</dbReference>
<keyword evidence="4" id="KW-1003">Cell membrane</keyword>
<evidence type="ECO:0000256" key="3">
    <source>
        <dbReference type="ARBA" id="ARBA00022448"/>
    </source>
</evidence>
<evidence type="ECO:0000256" key="7">
    <source>
        <dbReference type="ARBA" id="ARBA00022989"/>
    </source>
</evidence>
<feature type="transmembrane region" description="Helical" evidence="11">
    <location>
        <begin position="218"/>
        <end position="242"/>
    </location>
</feature>
<evidence type="ECO:0000256" key="2">
    <source>
        <dbReference type="ARBA" id="ARBA00006513"/>
    </source>
</evidence>
<dbReference type="PANTHER" id="PTHR21522">
    <property type="entry name" value="PROTON CHANNEL OTOP"/>
    <property type="match status" value="1"/>
</dbReference>
<feature type="transmembrane region" description="Helical" evidence="11">
    <location>
        <begin position="363"/>
        <end position="388"/>
    </location>
</feature>
<feature type="transmembrane region" description="Helical" evidence="11">
    <location>
        <begin position="400"/>
        <end position="426"/>
    </location>
</feature>
<feature type="transmembrane region" description="Helical" evidence="11">
    <location>
        <begin position="321"/>
        <end position="342"/>
    </location>
</feature>
<proteinExistence type="inferred from homology"/>
<comment type="caution">
    <text evidence="12">The sequence shown here is derived from an EMBL/GenBank/DDBJ whole genome shotgun (WGS) entry which is preliminary data.</text>
</comment>
<evidence type="ECO:0000256" key="10">
    <source>
        <dbReference type="ARBA" id="ARBA00023303"/>
    </source>
</evidence>
<evidence type="ECO:0000256" key="1">
    <source>
        <dbReference type="ARBA" id="ARBA00004651"/>
    </source>
</evidence>
<dbReference type="Pfam" id="PF03189">
    <property type="entry name" value="Otopetrin"/>
    <property type="match status" value="3"/>
</dbReference>
<keyword evidence="10" id="KW-0407">Ion channel</keyword>
<evidence type="ECO:0008006" key="14">
    <source>
        <dbReference type="Google" id="ProtNLM"/>
    </source>
</evidence>
<feature type="transmembrane region" description="Helical" evidence="11">
    <location>
        <begin position="188"/>
        <end position="212"/>
    </location>
</feature>
<evidence type="ECO:0000256" key="6">
    <source>
        <dbReference type="ARBA" id="ARBA00022781"/>
    </source>
</evidence>
<keyword evidence="6" id="KW-0375">Hydrogen ion transport</keyword>
<keyword evidence="13" id="KW-1185">Reference proteome</keyword>
<dbReference type="EMBL" id="JADWDJ010000021">
    <property type="protein sequence ID" value="KAG5264109.1"/>
    <property type="molecule type" value="Genomic_DNA"/>
</dbReference>
<dbReference type="PANTHER" id="PTHR21522:SF19">
    <property type="entry name" value="PROTON CHANNEL OTOP1"/>
    <property type="match status" value="1"/>
</dbReference>
<feature type="transmembrane region" description="Helical" evidence="11">
    <location>
        <begin position="640"/>
        <end position="657"/>
    </location>
</feature>
<dbReference type="InterPro" id="IPR004878">
    <property type="entry name" value="Otopetrin"/>
</dbReference>
<evidence type="ECO:0000256" key="5">
    <source>
        <dbReference type="ARBA" id="ARBA00022692"/>
    </source>
</evidence>
<evidence type="ECO:0000256" key="8">
    <source>
        <dbReference type="ARBA" id="ARBA00023065"/>
    </source>
</evidence>
<keyword evidence="8" id="KW-0406">Ion transport</keyword>
<organism evidence="12 13">
    <name type="scientific">Alosa alosa</name>
    <name type="common">allis shad</name>
    <dbReference type="NCBI Taxonomy" id="278164"/>
    <lineage>
        <taxon>Eukaryota</taxon>
        <taxon>Metazoa</taxon>
        <taxon>Chordata</taxon>
        <taxon>Craniata</taxon>
        <taxon>Vertebrata</taxon>
        <taxon>Euteleostomi</taxon>
        <taxon>Actinopterygii</taxon>
        <taxon>Neopterygii</taxon>
        <taxon>Teleostei</taxon>
        <taxon>Clupei</taxon>
        <taxon>Clupeiformes</taxon>
        <taxon>Clupeoidei</taxon>
        <taxon>Clupeidae</taxon>
        <taxon>Alosa</taxon>
    </lineage>
</organism>
<name>A0AAV6FMK0_9TELE</name>
<keyword evidence="3" id="KW-0813">Transport</keyword>
<keyword evidence="5 11" id="KW-0812">Transmembrane</keyword>
<feature type="transmembrane region" description="Helical" evidence="11">
    <location>
        <begin position="602"/>
        <end position="620"/>
    </location>
</feature>
<protein>
    <recommendedName>
        <fullName evidence="14">Otopetrin 1</fullName>
    </recommendedName>
</protein>
<feature type="transmembrane region" description="Helical" evidence="11">
    <location>
        <begin position="254"/>
        <end position="275"/>
    </location>
</feature>
<feature type="transmembrane region" description="Helical" evidence="11">
    <location>
        <begin position="148"/>
        <end position="168"/>
    </location>
</feature>